<dbReference type="PANTHER" id="PTHR43245:SF58">
    <property type="entry name" value="BLL5923 PROTEIN"/>
    <property type="match status" value="1"/>
</dbReference>
<proteinExistence type="predicted"/>
<reference evidence="5" key="3">
    <citation type="journal article" date="2019" name="Int. J. Syst. Evol. Microbiol.">
        <title>The Global Catalogue of Microorganisms (GCM) 10K type strain sequencing project: providing services to taxonomists for standard genome sequencing and annotation.</title>
        <authorList>
            <consortium name="The Broad Institute Genomics Platform"/>
            <consortium name="The Broad Institute Genome Sequencing Center for Infectious Disease"/>
            <person name="Wu L."/>
            <person name="Ma J."/>
        </authorList>
    </citation>
    <scope>NUCLEOTIDE SEQUENCE [LARGE SCALE GENOMIC DNA]</scope>
    <source>
        <strain evidence="5">CCM 8490</strain>
    </source>
</reference>
<dbReference type="SUPFAM" id="SSF51735">
    <property type="entry name" value="NAD(P)-binding Rossmann-fold domains"/>
    <property type="match status" value="1"/>
</dbReference>
<reference evidence="3 4" key="2">
    <citation type="submission" date="2018-09" db="EMBL/GenBank/DDBJ databases">
        <title>Genomic Encyclopedia of Archaeal and Bacterial Type Strains, Phase II (KMG-II): from individual species to whole genera.</title>
        <authorList>
            <person name="Goeker M."/>
        </authorList>
    </citation>
    <scope>NUCLEOTIDE SEQUENCE [LARGE SCALE GENOMIC DNA]</scope>
    <source>
        <strain evidence="3 4">DSM 27620</strain>
    </source>
</reference>
<evidence type="ECO:0000313" key="2">
    <source>
        <dbReference type="EMBL" id="GGG53265.1"/>
    </source>
</evidence>
<dbReference type="EMBL" id="BMCW01000002">
    <property type="protein sequence ID" value="GGG53265.1"/>
    <property type="molecule type" value="Genomic_DNA"/>
</dbReference>
<sequence length="299" mass="33616">MKVLITGASGFVGTNLATYLLREGFEIYKLSLRSSWKLSTDLDAIIHLAGKAHDTTNISDDNDYYKINTELTVKLFDDFLKSSIRDFFYFSSVKAAADTVEGILSEEHFSNPQTIYGKSKLDAENYLISKILPENKRLFIIRPCMIHGPGNKGNLNLLYKIVEKSLPWPLAAFENKRSFLSISNLNFLIMKILENRNVPSGIYNFSDDESLSTNELVSVIANTIGQKPKLWNITPWLIFLVAKIGNIIKLPLNSERLKKLTESYVVSNAKIKAVIGIEKLPITAEDGLRATIDSFNKSK</sequence>
<organism evidence="3 4">
    <name type="scientific">Epilithonimonas arachidiradicis</name>
    <dbReference type="NCBI Taxonomy" id="1617282"/>
    <lineage>
        <taxon>Bacteria</taxon>
        <taxon>Pseudomonadati</taxon>
        <taxon>Bacteroidota</taxon>
        <taxon>Flavobacteriia</taxon>
        <taxon>Flavobacteriales</taxon>
        <taxon>Weeksellaceae</taxon>
        <taxon>Chryseobacterium group</taxon>
        <taxon>Epilithonimonas</taxon>
    </lineage>
</organism>
<comment type="caution">
    <text evidence="3">The sequence shown here is derived from an EMBL/GenBank/DDBJ whole genome shotgun (WGS) entry which is preliminary data.</text>
</comment>
<feature type="domain" description="NAD-dependent epimerase/dehydratase" evidence="1">
    <location>
        <begin position="3"/>
        <end position="204"/>
    </location>
</feature>
<protein>
    <submittedName>
        <fullName evidence="3">Nucleoside-diphosphate-sugar epimerase</fullName>
    </submittedName>
</protein>
<dbReference type="EMBL" id="RAQH01000002">
    <property type="protein sequence ID" value="RKE89013.1"/>
    <property type="molecule type" value="Genomic_DNA"/>
</dbReference>
<evidence type="ECO:0000259" key="1">
    <source>
        <dbReference type="Pfam" id="PF01370"/>
    </source>
</evidence>
<dbReference type="Pfam" id="PF01370">
    <property type="entry name" value="Epimerase"/>
    <property type="match status" value="1"/>
</dbReference>
<dbReference type="Proteomes" id="UP000658202">
    <property type="component" value="Unassembled WGS sequence"/>
</dbReference>
<dbReference type="RefSeq" id="WP_185140462.1">
    <property type="nucleotide sequence ID" value="NZ_BMCW01000002.1"/>
</dbReference>
<accession>A0A420DBV5</accession>
<dbReference type="PANTHER" id="PTHR43245">
    <property type="entry name" value="BIFUNCTIONAL POLYMYXIN RESISTANCE PROTEIN ARNA"/>
    <property type="match status" value="1"/>
</dbReference>
<evidence type="ECO:0000313" key="4">
    <source>
        <dbReference type="Proteomes" id="UP000285906"/>
    </source>
</evidence>
<dbReference type="InterPro" id="IPR001509">
    <property type="entry name" value="Epimerase_deHydtase"/>
</dbReference>
<reference evidence="2" key="4">
    <citation type="submission" date="2024-05" db="EMBL/GenBank/DDBJ databases">
        <authorList>
            <person name="Sun Q."/>
            <person name="Sedlacek I."/>
        </authorList>
    </citation>
    <scope>NUCLEOTIDE SEQUENCE</scope>
    <source>
        <strain evidence="2">CCM 8490</strain>
    </source>
</reference>
<dbReference type="Proteomes" id="UP000285906">
    <property type="component" value="Unassembled WGS sequence"/>
</dbReference>
<dbReference type="InterPro" id="IPR050177">
    <property type="entry name" value="Lipid_A_modif_metabolic_enz"/>
</dbReference>
<dbReference type="AlphaFoldDB" id="A0A420DBV5"/>
<keyword evidence="5" id="KW-1185">Reference proteome</keyword>
<gene>
    <name evidence="3" type="ORF">BXY58_1147</name>
    <name evidence="2" type="ORF">GCM10007332_13650</name>
</gene>
<reference evidence="2" key="1">
    <citation type="journal article" date="2014" name="Int. J. Syst. Evol. Microbiol.">
        <title>Complete genome of a new Firmicutes species belonging to the dominant human colonic microbiota ('Ruminococcus bicirculans') reveals two chromosomes and a selective capacity to utilize plant glucans.</title>
        <authorList>
            <consortium name="NISC Comparative Sequencing Program"/>
            <person name="Wegmann U."/>
            <person name="Louis P."/>
            <person name="Goesmann A."/>
            <person name="Henrissat B."/>
            <person name="Duncan S.H."/>
            <person name="Flint H.J."/>
        </authorList>
    </citation>
    <scope>NUCLEOTIDE SEQUENCE</scope>
    <source>
        <strain evidence="2">CCM 8490</strain>
    </source>
</reference>
<name>A0A420DBV5_9FLAO</name>
<evidence type="ECO:0000313" key="5">
    <source>
        <dbReference type="Proteomes" id="UP000658202"/>
    </source>
</evidence>
<evidence type="ECO:0000313" key="3">
    <source>
        <dbReference type="EMBL" id="RKE89013.1"/>
    </source>
</evidence>
<dbReference type="InterPro" id="IPR036291">
    <property type="entry name" value="NAD(P)-bd_dom_sf"/>
</dbReference>
<dbReference type="Gene3D" id="3.40.50.720">
    <property type="entry name" value="NAD(P)-binding Rossmann-like Domain"/>
    <property type="match status" value="1"/>
</dbReference>